<sequence length="88" mass="9813">MEDAYLRGPDVTYKRVPRGAKLAEKRGVGVAALIYWRQTKLNSIKLNGFHNHKSSSACTPNPADRHQDGSCQDPCSRLMFVKDSSHVV</sequence>
<evidence type="ECO:0000313" key="1">
    <source>
        <dbReference type="EMBL" id="WAQ90186.1"/>
    </source>
</evidence>
<keyword evidence="2" id="KW-1185">Reference proteome</keyword>
<organism evidence="1 2">
    <name type="scientific">Puccinia triticina</name>
    <dbReference type="NCBI Taxonomy" id="208348"/>
    <lineage>
        <taxon>Eukaryota</taxon>
        <taxon>Fungi</taxon>
        <taxon>Dikarya</taxon>
        <taxon>Basidiomycota</taxon>
        <taxon>Pucciniomycotina</taxon>
        <taxon>Pucciniomycetes</taxon>
        <taxon>Pucciniales</taxon>
        <taxon>Pucciniaceae</taxon>
        <taxon>Puccinia</taxon>
    </lineage>
</organism>
<dbReference type="GeneID" id="77802650"/>
<evidence type="ECO:0008006" key="3">
    <source>
        <dbReference type="Google" id="ProtNLM"/>
    </source>
</evidence>
<accession>A0ABY7CY01</accession>
<proteinExistence type="predicted"/>
<evidence type="ECO:0000313" key="2">
    <source>
        <dbReference type="Proteomes" id="UP001164743"/>
    </source>
</evidence>
<dbReference type="EMBL" id="CP110432">
    <property type="protein sequence ID" value="WAQ90186.1"/>
    <property type="molecule type" value="Genomic_DNA"/>
</dbReference>
<dbReference type="Proteomes" id="UP001164743">
    <property type="component" value="Chromosome 12A"/>
</dbReference>
<protein>
    <recommendedName>
        <fullName evidence="3">FAR1 domain-containing protein</fullName>
    </recommendedName>
</protein>
<gene>
    <name evidence="1" type="ORF">PtA15_12A172</name>
</gene>
<dbReference type="RefSeq" id="XP_053025741.1">
    <property type="nucleotide sequence ID" value="XM_053161755.1"/>
</dbReference>
<reference evidence="1" key="1">
    <citation type="submission" date="2022-10" db="EMBL/GenBank/DDBJ databases">
        <title>Puccinia triticina Genome sequencing and assembly.</title>
        <authorList>
            <person name="Li C."/>
        </authorList>
    </citation>
    <scope>NUCLEOTIDE SEQUENCE</scope>
    <source>
        <strain evidence="1">Pt15</strain>
    </source>
</reference>
<name>A0ABY7CY01_9BASI</name>